<feature type="transmembrane region" description="Helical" evidence="6">
    <location>
        <begin position="124"/>
        <end position="146"/>
    </location>
</feature>
<keyword evidence="3 6" id="KW-0812">Transmembrane</keyword>
<comment type="subcellular location">
    <subcellularLocation>
        <location evidence="1">Cell membrane</location>
        <topology evidence="1">Multi-pass membrane protein</topology>
    </subcellularLocation>
</comment>
<dbReference type="Proteomes" id="UP001157117">
    <property type="component" value="Unassembled WGS sequence"/>
</dbReference>
<keyword evidence="2" id="KW-1003">Cell membrane</keyword>
<feature type="transmembrane region" description="Helical" evidence="6">
    <location>
        <begin position="76"/>
        <end position="93"/>
    </location>
</feature>
<comment type="caution">
    <text evidence="7">The sequence shown here is derived from an EMBL/GenBank/DDBJ whole genome shotgun (WGS) entry which is preliminary data.</text>
</comment>
<evidence type="ECO:0000256" key="6">
    <source>
        <dbReference type="SAM" id="Phobius"/>
    </source>
</evidence>
<evidence type="ECO:0000256" key="2">
    <source>
        <dbReference type="ARBA" id="ARBA00022475"/>
    </source>
</evidence>
<evidence type="ECO:0000256" key="4">
    <source>
        <dbReference type="ARBA" id="ARBA00022989"/>
    </source>
</evidence>
<dbReference type="PANTHER" id="PTHR30086">
    <property type="entry name" value="ARGININE EXPORTER PROTEIN ARGO"/>
    <property type="match status" value="1"/>
</dbReference>
<protein>
    <submittedName>
        <fullName evidence="7">Amino acid transporter</fullName>
    </submittedName>
</protein>
<feature type="transmembrane region" description="Helical" evidence="6">
    <location>
        <begin position="12"/>
        <end position="33"/>
    </location>
</feature>
<proteinExistence type="predicted"/>
<evidence type="ECO:0000256" key="1">
    <source>
        <dbReference type="ARBA" id="ARBA00004651"/>
    </source>
</evidence>
<sequence length="216" mass="22700">MTDIAQHLPQIFTAYLVYLVAVVSPGPAVMAIASTSIAEGRRSGLAMAAGVLAGSFTWAMAASIGLAAVLTHYASVLQAVKIAGGLYLLYLAYKSLRSASRGDDPLQAPPLKAQPVRSIRRTFLLGYAIHLTNPKAIFAWLAIISLGLPQGAPATTVALIVGGCLLTGMIVFSGYALLFSTAPVFRTYRRARRGIDRAGSGNLNSGDKWNFCLASA</sequence>
<dbReference type="InterPro" id="IPR001123">
    <property type="entry name" value="LeuE-type"/>
</dbReference>
<evidence type="ECO:0000313" key="8">
    <source>
        <dbReference type="Proteomes" id="UP001157117"/>
    </source>
</evidence>
<keyword evidence="8" id="KW-1185">Reference proteome</keyword>
<feature type="transmembrane region" description="Helical" evidence="6">
    <location>
        <begin position="45"/>
        <end position="70"/>
    </location>
</feature>
<dbReference type="RefSeq" id="WP_284215197.1">
    <property type="nucleotide sequence ID" value="NZ_BSPT01000015.1"/>
</dbReference>
<dbReference type="PANTHER" id="PTHR30086:SF20">
    <property type="entry name" value="ARGININE EXPORTER PROTEIN ARGO-RELATED"/>
    <property type="match status" value="1"/>
</dbReference>
<accession>A0ABQ6EAP8</accession>
<gene>
    <name evidence="7" type="ORF">GCM10007926_17530</name>
</gene>
<organism evidence="7 8">
    <name type="scientific">Sphingomonas psychrolutea</name>
    <dbReference type="NCBI Taxonomy" id="1259676"/>
    <lineage>
        <taxon>Bacteria</taxon>
        <taxon>Pseudomonadati</taxon>
        <taxon>Pseudomonadota</taxon>
        <taxon>Alphaproteobacteria</taxon>
        <taxon>Sphingomonadales</taxon>
        <taxon>Sphingomonadaceae</taxon>
        <taxon>Sphingomonas</taxon>
    </lineage>
</organism>
<keyword evidence="4 6" id="KW-1133">Transmembrane helix</keyword>
<evidence type="ECO:0000313" key="7">
    <source>
        <dbReference type="EMBL" id="GLT04822.1"/>
    </source>
</evidence>
<dbReference type="EMBL" id="BSPT01000015">
    <property type="protein sequence ID" value="GLT04822.1"/>
    <property type="molecule type" value="Genomic_DNA"/>
</dbReference>
<keyword evidence="5 6" id="KW-0472">Membrane</keyword>
<name>A0ABQ6EAP8_9SPHN</name>
<evidence type="ECO:0000256" key="5">
    <source>
        <dbReference type="ARBA" id="ARBA00023136"/>
    </source>
</evidence>
<dbReference type="Pfam" id="PF01810">
    <property type="entry name" value="LysE"/>
    <property type="match status" value="1"/>
</dbReference>
<reference evidence="8" key="1">
    <citation type="journal article" date="2019" name="Int. J. Syst. Evol. Microbiol.">
        <title>The Global Catalogue of Microorganisms (GCM) 10K type strain sequencing project: providing services to taxonomists for standard genome sequencing and annotation.</title>
        <authorList>
            <consortium name="The Broad Institute Genomics Platform"/>
            <consortium name="The Broad Institute Genome Sequencing Center for Infectious Disease"/>
            <person name="Wu L."/>
            <person name="Ma J."/>
        </authorList>
    </citation>
    <scope>NUCLEOTIDE SEQUENCE [LARGE SCALE GENOMIC DNA]</scope>
    <source>
        <strain evidence="8">NBRC 109639</strain>
    </source>
</reference>
<evidence type="ECO:0000256" key="3">
    <source>
        <dbReference type="ARBA" id="ARBA00022692"/>
    </source>
</evidence>
<feature type="transmembrane region" description="Helical" evidence="6">
    <location>
        <begin position="158"/>
        <end position="185"/>
    </location>
</feature>